<dbReference type="AlphaFoldDB" id="A0AA88DF22"/>
<comment type="caution">
    <text evidence="2">The sequence shown here is derived from an EMBL/GenBank/DDBJ whole genome shotgun (WGS) entry which is preliminary data.</text>
</comment>
<dbReference type="Proteomes" id="UP001187192">
    <property type="component" value="Unassembled WGS sequence"/>
</dbReference>
<accession>A0AA88DF22</accession>
<proteinExistence type="predicted"/>
<protein>
    <submittedName>
        <fullName evidence="2">Uncharacterized protein</fullName>
    </submittedName>
</protein>
<keyword evidence="3" id="KW-1185">Reference proteome</keyword>
<dbReference type="EMBL" id="BTGU01000048">
    <property type="protein sequence ID" value="GMN53936.1"/>
    <property type="molecule type" value="Genomic_DNA"/>
</dbReference>
<feature type="region of interest" description="Disordered" evidence="1">
    <location>
        <begin position="1"/>
        <end position="21"/>
    </location>
</feature>
<evidence type="ECO:0000313" key="3">
    <source>
        <dbReference type="Proteomes" id="UP001187192"/>
    </source>
</evidence>
<evidence type="ECO:0000313" key="2">
    <source>
        <dbReference type="EMBL" id="GMN53936.1"/>
    </source>
</evidence>
<gene>
    <name evidence="2" type="ORF">TIFTF001_023055</name>
</gene>
<evidence type="ECO:0000256" key="1">
    <source>
        <dbReference type="SAM" id="MobiDB-lite"/>
    </source>
</evidence>
<reference evidence="2" key="1">
    <citation type="submission" date="2023-07" db="EMBL/GenBank/DDBJ databases">
        <title>draft genome sequence of fig (Ficus carica).</title>
        <authorList>
            <person name="Takahashi T."/>
            <person name="Nishimura K."/>
        </authorList>
    </citation>
    <scope>NUCLEOTIDE SEQUENCE</scope>
</reference>
<name>A0AA88DF22_FICCA</name>
<sequence>MEASGERERIKRSGVPQSEQLESEMREMIGASEASGKTFLWWKRGGKRSESRITPVKMVAVRTAVPVRNQWCASSWGERSGRGRER</sequence>
<organism evidence="2 3">
    <name type="scientific">Ficus carica</name>
    <name type="common">Common fig</name>
    <dbReference type="NCBI Taxonomy" id="3494"/>
    <lineage>
        <taxon>Eukaryota</taxon>
        <taxon>Viridiplantae</taxon>
        <taxon>Streptophyta</taxon>
        <taxon>Embryophyta</taxon>
        <taxon>Tracheophyta</taxon>
        <taxon>Spermatophyta</taxon>
        <taxon>Magnoliopsida</taxon>
        <taxon>eudicotyledons</taxon>
        <taxon>Gunneridae</taxon>
        <taxon>Pentapetalae</taxon>
        <taxon>rosids</taxon>
        <taxon>fabids</taxon>
        <taxon>Rosales</taxon>
        <taxon>Moraceae</taxon>
        <taxon>Ficeae</taxon>
        <taxon>Ficus</taxon>
    </lineage>
</organism>
<feature type="compositionally biased region" description="Basic and acidic residues" evidence="1">
    <location>
        <begin position="1"/>
        <end position="11"/>
    </location>
</feature>